<evidence type="ECO:0000313" key="10">
    <source>
        <dbReference type="Proteomes" id="UP000698800"/>
    </source>
</evidence>
<evidence type="ECO:0000256" key="4">
    <source>
        <dbReference type="ARBA" id="ARBA00022824"/>
    </source>
</evidence>
<evidence type="ECO:0000256" key="6">
    <source>
        <dbReference type="ARBA" id="ARBA00023136"/>
    </source>
</evidence>
<dbReference type="PANTHER" id="PTHR13505">
    <property type="entry name" value="TRANSMEMBRANE PROTEIN 208"/>
    <property type="match status" value="1"/>
</dbReference>
<evidence type="ECO:0000256" key="3">
    <source>
        <dbReference type="ARBA" id="ARBA00022692"/>
    </source>
</evidence>
<dbReference type="AlphaFoldDB" id="A0A9P8IBW8"/>
<keyword evidence="3 8" id="KW-0812">Transmembrane</keyword>
<proteinExistence type="inferred from homology"/>
<dbReference type="Pfam" id="PF05620">
    <property type="entry name" value="TMEM208_SND2"/>
    <property type="match status" value="1"/>
</dbReference>
<comment type="caution">
    <text evidence="9">The sequence shown here is derived from an EMBL/GenBank/DDBJ whole genome shotgun (WGS) entry which is preliminary data.</text>
</comment>
<dbReference type="EMBL" id="JAGHQL010000012">
    <property type="protein sequence ID" value="KAH0544885.1"/>
    <property type="molecule type" value="Genomic_DNA"/>
</dbReference>
<feature type="region of interest" description="Disordered" evidence="7">
    <location>
        <begin position="146"/>
        <end position="171"/>
    </location>
</feature>
<name>A0A9P8IBW8_9PEZI</name>
<organism evidence="9 10">
    <name type="scientific">Glutinoglossum americanum</name>
    <dbReference type="NCBI Taxonomy" id="1670608"/>
    <lineage>
        <taxon>Eukaryota</taxon>
        <taxon>Fungi</taxon>
        <taxon>Dikarya</taxon>
        <taxon>Ascomycota</taxon>
        <taxon>Pezizomycotina</taxon>
        <taxon>Geoglossomycetes</taxon>
        <taxon>Geoglossales</taxon>
        <taxon>Geoglossaceae</taxon>
        <taxon>Glutinoglossum</taxon>
    </lineage>
</organism>
<dbReference type="Proteomes" id="UP000698800">
    <property type="component" value="Unassembled WGS sequence"/>
</dbReference>
<dbReference type="InterPro" id="IPR008506">
    <property type="entry name" value="SND2/TMEM208"/>
</dbReference>
<dbReference type="GO" id="GO:0006624">
    <property type="term" value="P:vacuolar protein processing"/>
    <property type="evidence" value="ECO:0007669"/>
    <property type="project" value="TreeGrafter"/>
</dbReference>
<evidence type="ECO:0000256" key="5">
    <source>
        <dbReference type="ARBA" id="ARBA00022989"/>
    </source>
</evidence>
<evidence type="ECO:0000256" key="1">
    <source>
        <dbReference type="ARBA" id="ARBA00004477"/>
    </source>
</evidence>
<evidence type="ECO:0000256" key="2">
    <source>
        <dbReference type="ARBA" id="ARBA00009950"/>
    </source>
</evidence>
<evidence type="ECO:0000256" key="8">
    <source>
        <dbReference type="SAM" id="Phobius"/>
    </source>
</evidence>
<sequence>MANKAAKQIARRNIAILKRTHLTSLSVHALFLLLRIFLYSSPRSSYLIYAALSSPSIVFEFYLERLGRPGFAPDGEMRRSGEDLEAKGLTEYMWDVVYWTWGCVAVAGVLGDRAWWLWAIIPLYSAWLAYTTFTGMQQGISGLSGGAEPAAGSSNRQKKMEKREGQKIQYR</sequence>
<dbReference type="GO" id="GO:0005773">
    <property type="term" value="C:vacuole"/>
    <property type="evidence" value="ECO:0007669"/>
    <property type="project" value="GOC"/>
</dbReference>
<accession>A0A9P8IBW8</accession>
<evidence type="ECO:0008006" key="11">
    <source>
        <dbReference type="Google" id="ProtNLM"/>
    </source>
</evidence>
<comment type="similarity">
    <text evidence="2">Belongs to the TMEM208 family.</text>
</comment>
<comment type="subcellular location">
    <subcellularLocation>
        <location evidence="1">Endoplasmic reticulum membrane</location>
        <topology evidence="1">Multi-pass membrane protein</topology>
    </subcellularLocation>
</comment>
<keyword evidence="6 8" id="KW-0472">Membrane</keyword>
<feature type="compositionally biased region" description="Basic and acidic residues" evidence="7">
    <location>
        <begin position="161"/>
        <end position="171"/>
    </location>
</feature>
<evidence type="ECO:0000256" key="7">
    <source>
        <dbReference type="SAM" id="MobiDB-lite"/>
    </source>
</evidence>
<feature type="transmembrane region" description="Helical" evidence="8">
    <location>
        <begin position="21"/>
        <end position="40"/>
    </location>
</feature>
<evidence type="ECO:0000313" key="9">
    <source>
        <dbReference type="EMBL" id="KAH0544885.1"/>
    </source>
</evidence>
<protein>
    <recommendedName>
        <fullName evidence="11">DUF788 domain protein</fullName>
    </recommendedName>
</protein>
<gene>
    <name evidence="9" type="ORF">FGG08_000965</name>
</gene>
<dbReference type="PANTHER" id="PTHR13505:SF7">
    <property type="entry name" value="TRANSMEMBRANE PROTEIN 208"/>
    <property type="match status" value="1"/>
</dbReference>
<keyword evidence="5 8" id="KW-1133">Transmembrane helix</keyword>
<dbReference type="OrthoDB" id="10012212at2759"/>
<reference evidence="9" key="1">
    <citation type="submission" date="2021-03" db="EMBL/GenBank/DDBJ databases">
        <title>Comparative genomics and phylogenomic investigation of the class Geoglossomycetes provide insights into ecological specialization and systematics.</title>
        <authorList>
            <person name="Melie T."/>
            <person name="Pirro S."/>
            <person name="Miller A.N."/>
            <person name="Quandt A."/>
        </authorList>
    </citation>
    <scope>NUCLEOTIDE SEQUENCE</scope>
    <source>
        <strain evidence="9">GBOQ0MN5Z8</strain>
    </source>
</reference>
<dbReference type="GO" id="GO:0005789">
    <property type="term" value="C:endoplasmic reticulum membrane"/>
    <property type="evidence" value="ECO:0007669"/>
    <property type="project" value="UniProtKB-SubCell"/>
</dbReference>
<keyword evidence="10" id="KW-1185">Reference proteome</keyword>
<keyword evidence="4" id="KW-0256">Endoplasmic reticulum</keyword>
<feature type="transmembrane region" description="Helical" evidence="8">
    <location>
        <begin position="115"/>
        <end position="133"/>
    </location>
</feature>